<sequence>MTPEFRTTFCHFRATPFFTGTSAIPFTFQGTRTRVDGPATAAVKTSKQNWFPTPNFPFHYYYFWIRVLFAFVFALRDRP</sequence>
<keyword evidence="1" id="KW-1133">Transmembrane helix</keyword>
<accession>A0AAV7TV95</accession>
<reference evidence="2" key="1">
    <citation type="journal article" date="2022" name="bioRxiv">
        <title>Sequencing and chromosome-scale assembly of the giantPleurodeles waltlgenome.</title>
        <authorList>
            <person name="Brown T."/>
            <person name="Elewa A."/>
            <person name="Iarovenko S."/>
            <person name="Subramanian E."/>
            <person name="Araus A.J."/>
            <person name="Petzold A."/>
            <person name="Susuki M."/>
            <person name="Suzuki K.-i.T."/>
            <person name="Hayashi T."/>
            <person name="Toyoda A."/>
            <person name="Oliveira C."/>
            <person name="Osipova E."/>
            <person name="Leigh N.D."/>
            <person name="Simon A."/>
            <person name="Yun M.H."/>
        </authorList>
    </citation>
    <scope>NUCLEOTIDE SEQUENCE</scope>
    <source>
        <strain evidence="2">20211129_DDA</strain>
        <tissue evidence="2">Liver</tissue>
    </source>
</reference>
<evidence type="ECO:0000256" key="1">
    <source>
        <dbReference type="SAM" id="Phobius"/>
    </source>
</evidence>
<keyword evidence="1" id="KW-0812">Transmembrane</keyword>
<keyword evidence="1" id="KW-0472">Membrane</keyword>
<dbReference type="Proteomes" id="UP001066276">
    <property type="component" value="Chromosome 3_2"/>
</dbReference>
<keyword evidence="3" id="KW-1185">Reference proteome</keyword>
<evidence type="ECO:0000313" key="2">
    <source>
        <dbReference type="EMBL" id="KAJ1180380.1"/>
    </source>
</evidence>
<name>A0AAV7TV95_PLEWA</name>
<protein>
    <submittedName>
        <fullName evidence="2">Uncharacterized protein</fullName>
    </submittedName>
</protein>
<organism evidence="2 3">
    <name type="scientific">Pleurodeles waltl</name>
    <name type="common">Iberian ribbed newt</name>
    <dbReference type="NCBI Taxonomy" id="8319"/>
    <lineage>
        <taxon>Eukaryota</taxon>
        <taxon>Metazoa</taxon>
        <taxon>Chordata</taxon>
        <taxon>Craniata</taxon>
        <taxon>Vertebrata</taxon>
        <taxon>Euteleostomi</taxon>
        <taxon>Amphibia</taxon>
        <taxon>Batrachia</taxon>
        <taxon>Caudata</taxon>
        <taxon>Salamandroidea</taxon>
        <taxon>Salamandridae</taxon>
        <taxon>Pleurodelinae</taxon>
        <taxon>Pleurodeles</taxon>
    </lineage>
</organism>
<dbReference type="EMBL" id="JANPWB010000006">
    <property type="protein sequence ID" value="KAJ1180380.1"/>
    <property type="molecule type" value="Genomic_DNA"/>
</dbReference>
<gene>
    <name evidence="2" type="ORF">NDU88_005601</name>
</gene>
<proteinExistence type="predicted"/>
<feature type="transmembrane region" description="Helical" evidence="1">
    <location>
        <begin position="58"/>
        <end position="75"/>
    </location>
</feature>
<evidence type="ECO:0000313" key="3">
    <source>
        <dbReference type="Proteomes" id="UP001066276"/>
    </source>
</evidence>
<dbReference type="AlphaFoldDB" id="A0AAV7TV95"/>
<comment type="caution">
    <text evidence="2">The sequence shown here is derived from an EMBL/GenBank/DDBJ whole genome shotgun (WGS) entry which is preliminary data.</text>
</comment>